<keyword evidence="2" id="KW-0418">Kinase</keyword>
<dbReference type="PANTHER" id="PTHR37816">
    <property type="entry name" value="YALI0E33011P"/>
    <property type="match status" value="1"/>
</dbReference>
<evidence type="ECO:0000313" key="3">
    <source>
        <dbReference type="Proteomes" id="UP000620262"/>
    </source>
</evidence>
<dbReference type="InterPro" id="IPR003959">
    <property type="entry name" value="ATPase_AAA_core"/>
</dbReference>
<evidence type="ECO:0000313" key="2">
    <source>
        <dbReference type="EMBL" id="MBE1502881.1"/>
    </source>
</evidence>
<dbReference type="RefSeq" id="WP_192727187.1">
    <property type="nucleotide sequence ID" value="NZ_BAAAVL010000003.1"/>
</dbReference>
<organism evidence="2 3">
    <name type="scientific">Rhizobium viscosum</name>
    <name type="common">Arthrobacter viscosus</name>
    <dbReference type="NCBI Taxonomy" id="1673"/>
    <lineage>
        <taxon>Bacteria</taxon>
        <taxon>Pseudomonadati</taxon>
        <taxon>Pseudomonadota</taxon>
        <taxon>Alphaproteobacteria</taxon>
        <taxon>Hyphomicrobiales</taxon>
        <taxon>Rhizobiaceae</taxon>
        <taxon>Rhizobium/Agrobacterium group</taxon>
        <taxon>Rhizobium</taxon>
    </lineage>
</organism>
<keyword evidence="3" id="KW-1185">Reference proteome</keyword>
<dbReference type="InterPro" id="IPR052922">
    <property type="entry name" value="Cytidylate_Kinase-2"/>
</dbReference>
<dbReference type="SUPFAM" id="SSF52540">
    <property type="entry name" value="P-loop containing nucleoside triphosphate hydrolases"/>
    <property type="match status" value="1"/>
</dbReference>
<dbReference type="Proteomes" id="UP000620262">
    <property type="component" value="Unassembled WGS sequence"/>
</dbReference>
<dbReference type="Gene3D" id="3.40.50.300">
    <property type="entry name" value="P-loop containing nucleotide triphosphate hydrolases"/>
    <property type="match status" value="1"/>
</dbReference>
<feature type="domain" description="ATPase AAA-type core" evidence="1">
    <location>
        <begin position="29"/>
        <end position="60"/>
    </location>
</feature>
<dbReference type="EMBL" id="JADBEC010000001">
    <property type="protein sequence ID" value="MBE1502881.1"/>
    <property type="molecule type" value="Genomic_DNA"/>
</dbReference>
<comment type="caution">
    <text evidence="2">The sequence shown here is derived from an EMBL/GenBank/DDBJ whole genome shotgun (WGS) entry which is preliminary data.</text>
</comment>
<protein>
    <submittedName>
        <fullName evidence="2">Adenylate kinase family enzyme</fullName>
    </submittedName>
</protein>
<evidence type="ECO:0000259" key="1">
    <source>
        <dbReference type="Pfam" id="PF00004"/>
    </source>
</evidence>
<dbReference type="InterPro" id="IPR027417">
    <property type="entry name" value="P-loop_NTPase"/>
</dbReference>
<dbReference type="Pfam" id="PF00004">
    <property type="entry name" value="AAA"/>
    <property type="match status" value="1"/>
</dbReference>
<proteinExistence type="predicted"/>
<name>A0ABR9II79_RHIVS</name>
<reference evidence="2 3" key="1">
    <citation type="submission" date="2020-10" db="EMBL/GenBank/DDBJ databases">
        <title>Sequencing the genomes of 1000 actinobacteria strains.</title>
        <authorList>
            <person name="Klenk H.-P."/>
        </authorList>
    </citation>
    <scope>NUCLEOTIDE SEQUENCE [LARGE SCALE GENOMIC DNA]</scope>
    <source>
        <strain evidence="2 3">DSM 7307</strain>
    </source>
</reference>
<dbReference type="GO" id="GO:0016301">
    <property type="term" value="F:kinase activity"/>
    <property type="evidence" value="ECO:0007669"/>
    <property type="project" value="UniProtKB-KW"/>
</dbReference>
<keyword evidence="2" id="KW-0808">Transferase</keyword>
<sequence>MHQVTTSPEPIRAVSVAEAADIIPRVERLLIFGCSGTGKSTLAQALARRFGLTYISMDRDIFWLPGWKLRPREESVQRIRDAIASERWIMDGNSPSTLPIRLARADMVLWRRPPRSIAVRGVLGRWWKYRGQTRPEMAPGCPERIDLQFLQYIWTFEKREAPQFEAMLASHGRGIPILTLKSFRESDELLSRLPAANG</sequence>
<dbReference type="PANTHER" id="PTHR37816:SF3">
    <property type="entry name" value="MODULATES DNA TOPOLOGY"/>
    <property type="match status" value="1"/>
</dbReference>
<accession>A0ABR9II79</accession>
<gene>
    <name evidence="2" type="ORF">H4W29_000062</name>
</gene>